<reference evidence="1 2" key="1">
    <citation type="journal article" date="2015" name="Genome Biol.">
        <title>Comparative genomics of Steinernema reveals deeply conserved gene regulatory networks.</title>
        <authorList>
            <person name="Dillman A.R."/>
            <person name="Macchietto M."/>
            <person name="Porter C.F."/>
            <person name="Rogers A."/>
            <person name="Williams B."/>
            <person name="Antoshechkin I."/>
            <person name="Lee M.M."/>
            <person name="Goodwin Z."/>
            <person name="Lu X."/>
            <person name="Lewis E.E."/>
            <person name="Goodrich-Blair H."/>
            <person name="Stock S.P."/>
            <person name="Adams B.J."/>
            <person name="Sternberg P.W."/>
            <person name="Mortazavi A."/>
        </authorList>
    </citation>
    <scope>NUCLEOTIDE SEQUENCE [LARGE SCALE GENOMIC DNA]</scope>
    <source>
        <strain evidence="1 2">ALL</strain>
    </source>
</reference>
<keyword evidence="2" id="KW-1185">Reference proteome</keyword>
<dbReference type="AlphaFoldDB" id="A0A4U5MCP2"/>
<dbReference type="EMBL" id="AZBU02000008">
    <property type="protein sequence ID" value="TKR66871.1"/>
    <property type="molecule type" value="Genomic_DNA"/>
</dbReference>
<dbReference type="Proteomes" id="UP000298663">
    <property type="component" value="Unassembled WGS sequence"/>
</dbReference>
<sequence>MQNSNRKRQFLAVDNLEFSLKIKKWQRLGNGLILKDWEDCIIWKHTTHTLKVSVNGRNHAEKVSVTSLDGSRTEEPK</sequence>
<protein>
    <submittedName>
        <fullName evidence="1">Uncharacterized protein</fullName>
    </submittedName>
</protein>
<comment type="caution">
    <text evidence="1">The sequence shown here is derived from an EMBL/GenBank/DDBJ whole genome shotgun (WGS) entry which is preliminary data.</text>
</comment>
<evidence type="ECO:0000313" key="2">
    <source>
        <dbReference type="Proteomes" id="UP000298663"/>
    </source>
</evidence>
<reference evidence="1 2" key="2">
    <citation type="journal article" date="2019" name="G3 (Bethesda)">
        <title>Hybrid Assembly of the Genome of the Entomopathogenic Nematode Steinernema carpocapsae Identifies the X-Chromosome.</title>
        <authorList>
            <person name="Serra L."/>
            <person name="Macchietto M."/>
            <person name="Macias-Munoz A."/>
            <person name="McGill C.J."/>
            <person name="Rodriguez I.M."/>
            <person name="Rodriguez B."/>
            <person name="Murad R."/>
            <person name="Mortazavi A."/>
        </authorList>
    </citation>
    <scope>NUCLEOTIDE SEQUENCE [LARGE SCALE GENOMIC DNA]</scope>
    <source>
        <strain evidence="1 2">ALL</strain>
    </source>
</reference>
<gene>
    <name evidence="1" type="ORF">L596_023103</name>
</gene>
<proteinExistence type="predicted"/>
<accession>A0A4U5MCP2</accession>
<evidence type="ECO:0000313" key="1">
    <source>
        <dbReference type="EMBL" id="TKR66871.1"/>
    </source>
</evidence>
<organism evidence="1 2">
    <name type="scientific">Steinernema carpocapsae</name>
    <name type="common">Entomopathogenic nematode</name>
    <dbReference type="NCBI Taxonomy" id="34508"/>
    <lineage>
        <taxon>Eukaryota</taxon>
        <taxon>Metazoa</taxon>
        <taxon>Ecdysozoa</taxon>
        <taxon>Nematoda</taxon>
        <taxon>Chromadorea</taxon>
        <taxon>Rhabditida</taxon>
        <taxon>Tylenchina</taxon>
        <taxon>Panagrolaimomorpha</taxon>
        <taxon>Strongyloidoidea</taxon>
        <taxon>Steinernematidae</taxon>
        <taxon>Steinernema</taxon>
    </lineage>
</organism>
<name>A0A4U5MCP2_STECR</name>